<sequence>MLMKPLQTKDEFIKEVRSQLSRFMMSEKHSIKWLENESRLETEYPIRELVAQAGYNSTEEFLHEELYGYVAFAGHGLIKAGRQLYDNLDLQHIVSLQVRTEPKDRSGRGGRNYSGRGGGASSKSEALYYEVIKTLPEKVSPYPGFDAASLYSVIKALGPSFIHGTEKYNAKDGITYI</sequence>
<evidence type="ECO:0000256" key="1">
    <source>
        <dbReference type="SAM" id="MobiDB-lite"/>
    </source>
</evidence>
<dbReference type="AlphaFoldDB" id="A0A914P9Q3"/>
<evidence type="ECO:0000313" key="2">
    <source>
        <dbReference type="Proteomes" id="UP000887578"/>
    </source>
</evidence>
<reference evidence="3" key="1">
    <citation type="submission" date="2022-11" db="UniProtKB">
        <authorList>
            <consortium name="WormBaseParasite"/>
        </authorList>
    </citation>
    <scope>IDENTIFICATION</scope>
</reference>
<name>A0A914P9Q3_9BILA</name>
<feature type="region of interest" description="Disordered" evidence="1">
    <location>
        <begin position="101"/>
        <end position="121"/>
    </location>
</feature>
<protein>
    <submittedName>
        <fullName evidence="3">Uncharacterized protein</fullName>
    </submittedName>
</protein>
<organism evidence="2 3">
    <name type="scientific">Panagrolaimus davidi</name>
    <dbReference type="NCBI Taxonomy" id="227884"/>
    <lineage>
        <taxon>Eukaryota</taxon>
        <taxon>Metazoa</taxon>
        <taxon>Ecdysozoa</taxon>
        <taxon>Nematoda</taxon>
        <taxon>Chromadorea</taxon>
        <taxon>Rhabditida</taxon>
        <taxon>Tylenchina</taxon>
        <taxon>Panagrolaimomorpha</taxon>
        <taxon>Panagrolaimoidea</taxon>
        <taxon>Panagrolaimidae</taxon>
        <taxon>Panagrolaimus</taxon>
    </lineage>
</organism>
<proteinExistence type="predicted"/>
<feature type="compositionally biased region" description="Gly residues" evidence="1">
    <location>
        <begin position="109"/>
        <end position="120"/>
    </location>
</feature>
<evidence type="ECO:0000313" key="3">
    <source>
        <dbReference type="WBParaSite" id="PDA_v2.g14257.t1"/>
    </source>
</evidence>
<keyword evidence="2" id="KW-1185">Reference proteome</keyword>
<accession>A0A914P9Q3</accession>
<dbReference type="WBParaSite" id="PDA_v2.g14257.t1">
    <property type="protein sequence ID" value="PDA_v2.g14257.t1"/>
    <property type="gene ID" value="PDA_v2.g14257"/>
</dbReference>
<dbReference type="Proteomes" id="UP000887578">
    <property type="component" value="Unplaced"/>
</dbReference>